<sequence>MQCPQGLLGRNFEKLIQCDPRLNFLSQQQDFVLESPYFETGTAIHDRIETSDGFGRKSEGHAGIFVLQDVESGSAGQSSSSRSEHNLMGKAVENNFQEITSPSSVMNPHAIIGFKSRGAESLKFLSNLDQIKLPGLHPSMSIEDLVNHIGHCITEQMGPENSSFASDRAKLEEFTQYLFNDSQIQPASDEQNVMSRVNSFYNLLQKYPNSHPKLSSKPKPCSTSVIRTRKEELKKAEYRICELGRMLDKSLMDKKEIKLDFEAQIRELRDALKKGEEKLSREILQKEEAKRNCHHLRYQLEEATRRFAVLETQEESPHLCKPFFKGMYGSTNGISLRRKFSTLSSDHCERLSWERSAQEILLGRLKLAWRNHQSKAAFETFHDFKTLWLS</sequence>
<evidence type="ECO:0000313" key="3">
    <source>
        <dbReference type="Proteomes" id="UP001058974"/>
    </source>
</evidence>
<reference evidence="2 3" key="1">
    <citation type="journal article" date="2022" name="Nat. Genet.">
        <title>Improved pea reference genome and pan-genome highlight genomic features and evolutionary characteristics.</title>
        <authorList>
            <person name="Yang T."/>
            <person name="Liu R."/>
            <person name="Luo Y."/>
            <person name="Hu S."/>
            <person name="Wang D."/>
            <person name="Wang C."/>
            <person name="Pandey M.K."/>
            <person name="Ge S."/>
            <person name="Xu Q."/>
            <person name="Li N."/>
            <person name="Li G."/>
            <person name="Huang Y."/>
            <person name="Saxena R.K."/>
            <person name="Ji Y."/>
            <person name="Li M."/>
            <person name="Yan X."/>
            <person name="He Y."/>
            <person name="Liu Y."/>
            <person name="Wang X."/>
            <person name="Xiang C."/>
            <person name="Varshney R.K."/>
            <person name="Ding H."/>
            <person name="Gao S."/>
            <person name="Zong X."/>
        </authorList>
    </citation>
    <scope>NUCLEOTIDE SEQUENCE [LARGE SCALE GENOMIC DNA]</scope>
    <source>
        <strain evidence="2 3">cv. Zhongwan 6</strain>
    </source>
</reference>
<dbReference type="PANTHER" id="PTHR33494">
    <property type="entry name" value="OS02G0793800 PROTEIN"/>
    <property type="match status" value="1"/>
</dbReference>
<comment type="caution">
    <text evidence="2">The sequence shown here is derived from an EMBL/GenBank/DDBJ whole genome shotgun (WGS) entry which is preliminary data.</text>
</comment>
<dbReference type="Proteomes" id="UP001058974">
    <property type="component" value="Chromosome 2"/>
</dbReference>
<feature type="coiled-coil region" evidence="1">
    <location>
        <begin position="258"/>
        <end position="306"/>
    </location>
</feature>
<gene>
    <name evidence="2" type="ORF">KIW84_025592</name>
</gene>
<keyword evidence="3" id="KW-1185">Reference proteome</keyword>
<accession>A0A9D4YIQ0</accession>
<keyword evidence="1" id="KW-0175">Coiled coil</keyword>
<protein>
    <submittedName>
        <fullName evidence="2">Uncharacterized protein</fullName>
    </submittedName>
</protein>
<dbReference type="PANTHER" id="PTHR33494:SF1">
    <property type="entry name" value="C2H2-TYPE DOMAIN-CONTAINING PROTEIN-RELATED"/>
    <property type="match status" value="1"/>
</dbReference>
<organism evidence="2 3">
    <name type="scientific">Pisum sativum</name>
    <name type="common">Garden pea</name>
    <name type="synonym">Lathyrus oleraceus</name>
    <dbReference type="NCBI Taxonomy" id="3888"/>
    <lineage>
        <taxon>Eukaryota</taxon>
        <taxon>Viridiplantae</taxon>
        <taxon>Streptophyta</taxon>
        <taxon>Embryophyta</taxon>
        <taxon>Tracheophyta</taxon>
        <taxon>Spermatophyta</taxon>
        <taxon>Magnoliopsida</taxon>
        <taxon>eudicotyledons</taxon>
        <taxon>Gunneridae</taxon>
        <taxon>Pentapetalae</taxon>
        <taxon>rosids</taxon>
        <taxon>fabids</taxon>
        <taxon>Fabales</taxon>
        <taxon>Fabaceae</taxon>
        <taxon>Papilionoideae</taxon>
        <taxon>50 kb inversion clade</taxon>
        <taxon>NPAAA clade</taxon>
        <taxon>Hologalegina</taxon>
        <taxon>IRL clade</taxon>
        <taxon>Fabeae</taxon>
        <taxon>Lathyrus</taxon>
    </lineage>
</organism>
<dbReference type="Gramene" id="Psat02G0559200-T1">
    <property type="protein sequence ID" value="KAI5440321.1"/>
    <property type="gene ID" value="KIW84_025592"/>
</dbReference>
<evidence type="ECO:0000256" key="1">
    <source>
        <dbReference type="SAM" id="Coils"/>
    </source>
</evidence>
<proteinExistence type="predicted"/>
<dbReference type="EMBL" id="JAMSHJ010000002">
    <property type="protein sequence ID" value="KAI5440321.1"/>
    <property type="molecule type" value="Genomic_DNA"/>
</dbReference>
<evidence type="ECO:0000313" key="2">
    <source>
        <dbReference type="EMBL" id="KAI5440321.1"/>
    </source>
</evidence>
<name>A0A9D4YIQ0_PEA</name>
<dbReference type="AlphaFoldDB" id="A0A9D4YIQ0"/>